<dbReference type="RefSeq" id="WP_006034818.1">
    <property type="nucleotide sequence ID" value="NZ_AAQJ02000001.1"/>
</dbReference>
<gene>
    <name evidence="5 8" type="primary">recX</name>
    <name evidence="8" type="ORF">RICGR_1491</name>
</gene>
<dbReference type="eggNOG" id="COG2137">
    <property type="taxonomic scope" value="Bacteria"/>
</dbReference>
<comment type="subcellular location">
    <subcellularLocation>
        <location evidence="1 5">Cytoplasm</location>
    </subcellularLocation>
</comment>
<evidence type="ECO:0000313" key="9">
    <source>
        <dbReference type="Proteomes" id="UP000054075"/>
    </source>
</evidence>
<evidence type="ECO:0000256" key="2">
    <source>
        <dbReference type="ARBA" id="ARBA00009695"/>
    </source>
</evidence>
<dbReference type="InterPro" id="IPR003783">
    <property type="entry name" value="Regulatory_RecX"/>
</dbReference>
<dbReference type="Proteomes" id="UP000054075">
    <property type="component" value="Unassembled WGS sequence"/>
</dbReference>
<evidence type="ECO:0000256" key="1">
    <source>
        <dbReference type="ARBA" id="ARBA00004496"/>
    </source>
</evidence>
<feature type="domain" description="RecX first three-helical" evidence="7">
    <location>
        <begin position="15"/>
        <end position="52"/>
    </location>
</feature>
<reference evidence="8" key="1">
    <citation type="submission" date="2006-04" db="EMBL/GenBank/DDBJ databases">
        <authorList>
            <person name="Seshadri R."/>
            <person name="Federici B.A."/>
        </authorList>
    </citation>
    <scope>NUCLEOTIDE SEQUENCE [LARGE SCALE GENOMIC DNA]</scope>
</reference>
<evidence type="ECO:0000256" key="3">
    <source>
        <dbReference type="ARBA" id="ARBA00018111"/>
    </source>
</evidence>
<dbReference type="Pfam" id="PF21982">
    <property type="entry name" value="RecX_HTH1"/>
    <property type="match status" value="1"/>
</dbReference>
<proteinExistence type="inferred from homology"/>
<dbReference type="PANTHER" id="PTHR33602:SF1">
    <property type="entry name" value="REGULATORY PROTEIN RECX FAMILY PROTEIN"/>
    <property type="match status" value="1"/>
</dbReference>
<dbReference type="InterPro" id="IPR036388">
    <property type="entry name" value="WH-like_DNA-bd_sf"/>
</dbReference>
<dbReference type="GO" id="GO:0006282">
    <property type="term" value="P:regulation of DNA repair"/>
    <property type="evidence" value="ECO:0007669"/>
    <property type="project" value="UniProtKB-UniRule"/>
</dbReference>
<comment type="caution">
    <text evidence="8">The sequence shown here is derived from an EMBL/GenBank/DDBJ whole genome shotgun (WGS) entry which is preliminary data.</text>
</comment>
<dbReference type="InterPro" id="IPR053926">
    <property type="entry name" value="RecX_HTH_1st"/>
</dbReference>
<sequence length="151" mass="17811">MLSEKNASEIDKNIYHIALRYLAQKEHSRCTLRKKLIQKGFLQQSINVVLDNLSQQKLLDDVRFCESFIQKRIRQGYGPLRIIAECHQYGIADTIILDQLPQDETFWVAIIQKILKKKSKSNDFLKSPLRQIRYLQHRGFKLDQIKVSQKI</sequence>
<dbReference type="InterPro" id="IPR053924">
    <property type="entry name" value="RecX_HTH_2nd"/>
</dbReference>
<evidence type="ECO:0000256" key="5">
    <source>
        <dbReference type="HAMAP-Rule" id="MF_01114"/>
    </source>
</evidence>
<comment type="function">
    <text evidence="5">Modulates RecA activity.</text>
</comment>
<dbReference type="STRING" id="59196.RICGR_1491"/>
<dbReference type="EMBL" id="AAQJ02000001">
    <property type="protein sequence ID" value="EDP45830.1"/>
    <property type="molecule type" value="Genomic_DNA"/>
</dbReference>
<dbReference type="HAMAP" id="MF_01114">
    <property type="entry name" value="RecX"/>
    <property type="match status" value="1"/>
</dbReference>
<keyword evidence="9" id="KW-1185">Reference proteome</keyword>
<name>A8PQD8_9COXI</name>
<accession>A8PQD8</accession>
<dbReference type="PANTHER" id="PTHR33602">
    <property type="entry name" value="REGULATORY PROTEIN RECX FAMILY PROTEIN"/>
    <property type="match status" value="1"/>
</dbReference>
<evidence type="ECO:0000313" key="8">
    <source>
        <dbReference type="EMBL" id="EDP45830.1"/>
    </source>
</evidence>
<evidence type="ECO:0000259" key="7">
    <source>
        <dbReference type="Pfam" id="PF21982"/>
    </source>
</evidence>
<organism evidence="8 9">
    <name type="scientific">Rickettsiella grylli</name>
    <dbReference type="NCBI Taxonomy" id="59196"/>
    <lineage>
        <taxon>Bacteria</taxon>
        <taxon>Pseudomonadati</taxon>
        <taxon>Pseudomonadota</taxon>
        <taxon>Gammaproteobacteria</taxon>
        <taxon>Legionellales</taxon>
        <taxon>Coxiellaceae</taxon>
        <taxon>Rickettsiella</taxon>
    </lineage>
</organism>
<reference evidence="8" key="2">
    <citation type="submission" date="2007-10" db="EMBL/GenBank/DDBJ databases">
        <authorList>
            <person name="Myers G.S."/>
        </authorList>
    </citation>
    <scope>NUCLEOTIDE SEQUENCE [LARGE SCALE GENOMIC DNA]</scope>
</reference>
<comment type="similarity">
    <text evidence="2 5">Belongs to the RecX family.</text>
</comment>
<dbReference type="Pfam" id="PF02631">
    <property type="entry name" value="RecX_HTH2"/>
    <property type="match status" value="1"/>
</dbReference>
<evidence type="ECO:0000259" key="6">
    <source>
        <dbReference type="Pfam" id="PF02631"/>
    </source>
</evidence>
<dbReference type="GO" id="GO:0005737">
    <property type="term" value="C:cytoplasm"/>
    <property type="evidence" value="ECO:0007669"/>
    <property type="project" value="UniProtKB-SubCell"/>
</dbReference>
<dbReference type="OrthoDB" id="7066780at2"/>
<protein>
    <recommendedName>
        <fullName evidence="3 5">Regulatory protein RecX</fullName>
    </recommendedName>
</protein>
<dbReference type="Gene3D" id="1.10.10.10">
    <property type="entry name" value="Winged helix-like DNA-binding domain superfamily/Winged helix DNA-binding domain"/>
    <property type="match status" value="3"/>
</dbReference>
<keyword evidence="4 5" id="KW-0963">Cytoplasm</keyword>
<evidence type="ECO:0000256" key="4">
    <source>
        <dbReference type="ARBA" id="ARBA00022490"/>
    </source>
</evidence>
<feature type="domain" description="RecX second three-helical" evidence="6">
    <location>
        <begin position="60"/>
        <end position="96"/>
    </location>
</feature>
<dbReference type="AlphaFoldDB" id="A8PQD8"/>